<dbReference type="AlphaFoldDB" id="A0A1A9AQL0"/>
<gene>
    <name evidence="2" type="ORF">POVWA1_088120</name>
    <name evidence="3" type="ORF">POVWA2_097290</name>
</gene>
<reference evidence="4 5" key="1">
    <citation type="submission" date="2016-05" db="EMBL/GenBank/DDBJ databases">
        <authorList>
            <person name="Naeem Raeece"/>
        </authorList>
    </citation>
    <scope>NUCLEOTIDE SEQUENCE [LARGE SCALE GENOMIC DNA]</scope>
</reference>
<keyword evidence="1" id="KW-1133">Transmembrane helix</keyword>
<proteinExistence type="predicted"/>
<dbReference type="EMBL" id="FLRE01003484">
    <property type="protein sequence ID" value="SBT59498.1"/>
    <property type="molecule type" value="Genomic_DNA"/>
</dbReference>
<keyword evidence="1" id="KW-0472">Membrane</keyword>
<protein>
    <submittedName>
        <fullName evidence="2">PIR Superfamily Protein</fullName>
    </submittedName>
</protein>
<evidence type="ECO:0000313" key="4">
    <source>
        <dbReference type="Proteomes" id="UP000078550"/>
    </source>
</evidence>
<keyword evidence="1" id="KW-0812">Transmembrane</keyword>
<dbReference type="EMBL" id="FLRD01001914">
    <property type="protein sequence ID" value="SBT58503.1"/>
    <property type="molecule type" value="Genomic_DNA"/>
</dbReference>
<feature type="transmembrane region" description="Helical" evidence="1">
    <location>
        <begin position="270"/>
        <end position="297"/>
    </location>
</feature>
<dbReference type="Proteomes" id="UP000078555">
    <property type="component" value="Unassembled WGS sequence"/>
</dbReference>
<keyword evidence="5" id="KW-1185">Reference proteome</keyword>
<evidence type="ECO:0000313" key="2">
    <source>
        <dbReference type="EMBL" id="SBT58503.1"/>
    </source>
</evidence>
<sequence>MSSCLSPDCESIDEKLPSSKFDKEFTEKINLEALENAAIYKKLSEFDDKWFPNFYKIFVEYYNSIPKESITDIRNKICRDLNYYADYVLYLIDEIISHYEKINKRNEFKSFRNSIRDQVKLMFPENENIKCYRDEKEHNFHAYIRKKLDDFCQNRDHLVSSVQSDIGKCDILLKYVKEQYDHFVKDDTCFSENNMQKEKFFHINDRCTLHDIPRTFSFSGCANHEIQYRIKYIPLCPSDEYISIFDNFAYFLSDYVGDIPNLSKIVEYTVYVSVIILGMSILFCILYKFSPLGYFLCNKKIKDEMKQNVDFDIREMLENSSHYENIQAQNIPYHISYHKIQNS</sequence>
<evidence type="ECO:0000313" key="3">
    <source>
        <dbReference type="EMBL" id="SBT59498.1"/>
    </source>
</evidence>
<evidence type="ECO:0000256" key="1">
    <source>
        <dbReference type="SAM" id="Phobius"/>
    </source>
</evidence>
<reference evidence="2" key="2">
    <citation type="submission" date="2016-05" db="EMBL/GenBank/DDBJ databases">
        <authorList>
            <person name="Lavstsen T."/>
            <person name="Jespersen J.S."/>
        </authorList>
    </citation>
    <scope>NUCLEOTIDE SEQUENCE [LARGE SCALE GENOMIC DNA]</scope>
</reference>
<accession>A0A1A9AQL0</accession>
<dbReference type="Proteomes" id="UP000078550">
    <property type="component" value="Unassembled WGS sequence"/>
</dbReference>
<organism evidence="2 5">
    <name type="scientific">Plasmodium ovale wallikeri</name>
    <dbReference type="NCBI Taxonomy" id="864142"/>
    <lineage>
        <taxon>Eukaryota</taxon>
        <taxon>Sar</taxon>
        <taxon>Alveolata</taxon>
        <taxon>Apicomplexa</taxon>
        <taxon>Aconoidasida</taxon>
        <taxon>Haemosporida</taxon>
        <taxon>Plasmodiidae</taxon>
        <taxon>Plasmodium</taxon>
        <taxon>Plasmodium (Plasmodium)</taxon>
    </lineage>
</organism>
<name>A0A1A9AQL0_PLAOA</name>
<evidence type="ECO:0000313" key="5">
    <source>
        <dbReference type="Proteomes" id="UP000078555"/>
    </source>
</evidence>